<dbReference type="OrthoDB" id="296386at2759"/>
<dbReference type="Proteomes" id="UP000593567">
    <property type="component" value="Unassembled WGS sequence"/>
</dbReference>
<evidence type="ECO:0000256" key="1">
    <source>
        <dbReference type="ARBA" id="ARBA00004141"/>
    </source>
</evidence>
<proteinExistence type="inferred from homology"/>
<feature type="transmembrane region" description="Helical" evidence="6">
    <location>
        <begin position="261"/>
        <end position="280"/>
    </location>
</feature>
<dbReference type="AlphaFoldDB" id="A0A7J7JQU7"/>
<feature type="transmembrane region" description="Helical" evidence="6">
    <location>
        <begin position="602"/>
        <end position="624"/>
    </location>
</feature>
<feature type="transmembrane region" description="Helical" evidence="6">
    <location>
        <begin position="228"/>
        <end position="255"/>
    </location>
</feature>
<dbReference type="EMBL" id="VXIV02001922">
    <property type="protein sequence ID" value="KAF6028720.1"/>
    <property type="molecule type" value="Genomic_DNA"/>
</dbReference>
<keyword evidence="3 6" id="KW-0812">Transmembrane</keyword>
<evidence type="ECO:0000259" key="7">
    <source>
        <dbReference type="Pfam" id="PF04547"/>
    </source>
</evidence>
<organism evidence="8 9">
    <name type="scientific">Bugula neritina</name>
    <name type="common">Brown bryozoan</name>
    <name type="synonym">Sertularia neritina</name>
    <dbReference type="NCBI Taxonomy" id="10212"/>
    <lineage>
        <taxon>Eukaryota</taxon>
        <taxon>Metazoa</taxon>
        <taxon>Spiralia</taxon>
        <taxon>Lophotrochozoa</taxon>
        <taxon>Bryozoa</taxon>
        <taxon>Gymnolaemata</taxon>
        <taxon>Cheilostomatida</taxon>
        <taxon>Flustrina</taxon>
        <taxon>Buguloidea</taxon>
        <taxon>Bugulidae</taxon>
        <taxon>Bugula</taxon>
    </lineage>
</organism>
<dbReference type="InterPro" id="IPR049452">
    <property type="entry name" value="Anoctamin_TM"/>
</dbReference>
<comment type="subcellular location">
    <subcellularLocation>
        <location evidence="1 6">Membrane</location>
        <topology evidence="1 6">Multi-pass membrane protein</topology>
    </subcellularLocation>
</comment>
<dbReference type="GO" id="GO:0005886">
    <property type="term" value="C:plasma membrane"/>
    <property type="evidence" value="ECO:0007669"/>
    <property type="project" value="TreeGrafter"/>
</dbReference>
<evidence type="ECO:0000256" key="5">
    <source>
        <dbReference type="ARBA" id="ARBA00023136"/>
    </source>
</evidence>
<dbReference type="PANTHER" id="PTHR12308:SF74">
    <property type="entry name" value="ANOCTAMIN"/>
    <property type="match status" value="1"/>
</dbReference>
<feature type="transmembrane region" description="Helical" evidence="6">
    <location>
        <begin position="423"/>
        <end position="446"/>
    </location>
</feature>
<evidence type="ECO:0000313" key="9">
    <source>
        <dbReference type="Proteomes" id="UP000593567"/>
    </source>
</evidence>
<comment type="caution">
    <text evidence="6">Lacks conserved residue(s) required for the propagation of feature annotation.</text>
</comment>
<reference evidence="8" key="1">
    <citation type="submission" date="2020-06" db="EMBL/GenBank/DDBJ databases">
        <title>Draft genome of Bugula neritina, a colonial animal packing powerful symbionts and potential medicines.</title>
        <authorList>
            <person name="Rayko M."/>
        </authorList>
    </citation>
    <scope>NUCLEOTIDE SEQUENCE [LARGE SCALE GENOMIC DNA]</scope>
    <source>
        <strain evidence="8">Kwan_BN1</strain>
    </source>
</reference>
<dbReference type="InterPro" id="IPR007632">
    <property type="entry name" value="Anoctamin"/>
</dbReference>
<protein>
    <recommendedName>
        <fullName evidence="6">Anoctamin</fullName>
    </recommendedName>
</protein>
<evidence type="ECO:0000256" key="6">
    <source>
        <dbReference type="RuleBase" id="RU280814"/>
    </source>
</evidence>
<comment type="similarity">
    <text evidence="2 6">Belongs to the anoctamin family.</text>
</comment>
<evidence type="ECO:0000256" key="3">
    <source>
        <dbReference type="ARBA" id="ARBA00022692"/>
    </source>
</evidence>
<keyword evidence="5 6" id="KW-0472">Membrane</keyword>
<keyword evidence="4 6" id="KW-1133">Transmembrane helix</keyword>
<accession>A0A7J7JQU7</accession>
<feature type="domain" description="Anoctamin transmembrane" evidence="7">
    <location>
        <begin position="220"/>
        <end position="641"/>
    </location>
</feature>
<gene>
    <name evidence="8" type="ORF">EB796_012971</name>
</gene>
<feature type="transmembrane region" description="Helical" evidence="6">
    <location>
        <begin position="335"/>
        <end position="360"/>
    </location>
</feature>
<sequence>MSGVEEQAICVIQFSETVDSKLVECLKHCIEQPKHTVYNAVPDSTRILRSNKHIGSADGPTVTVPDVSGASLKCLRINEKLSNSQPQCFMYVSATSERLLEVADYVDMRKRCYDGTLQVFRKDKLELFEHHDDLDHFFTVSERQWLILHELLSVKVLSDEFALPGVVNVTLAKETSLLKECERRGLISQVFPLHDDSLASLESLWYKRRSLTLDQPLQKIHDYFGETIAMYFAFLNYYTWALIIPASVGVVFYVFEFHKTSFSSLITLAIFNLIWSTAFLKSWERRANGLAYFWGSTDIKILEEPRQAFFGELHKNPITDKIEPDYPKWKRLARLYFVSLPIVILCLLVGVVAMVAYFQFEDYTMAWYNSFEEPGYFQEAVANVPTIVYSVAIIAMNQLYKPLAIQLNEWENHRLQSSFDNHLTVKLVLFWFINTFMLMFYTAFYIQDIALLRRTVLTELIVTQAVDQLQETVLPYLMYKWRKYGMNTDERLQHQIDKEAKKDPYEGTFDDFLELFIQYGYVTLFSCVSPLAALLSIVNNVIEWRTDAVKLCRIHQRPFSKPAAGIGAWQTVFDVMGYLAIINNSALIGLCAYKANLLPNLSQANLLLLFFGLEHLLIVIRVSVSYMIPNAPKWVQIAMARDAYQLKTRLLSIQGSSSPSKKNK</sequence>
<name>A0A7J7JQU7_BUGNE</name>
<evidence type="ECO:0000256" key="2">
    <source>
        <dbReference type="ARBA" id="ARBA00009671"/>
    </source>
</evidence>
<dbReference type="PANTHER" id="PTHR12308">
    <property type="entry name" value="ANOCTAMIN"/>
    <property type="match status" value="1"/>
</dbReference>
<feature type="transmembrane region" description="Helical" evidence="6">
    <location>
        <begin position="519"/>
        <end position="542"/>
    </location>
</feature>
<feature type="transmembrane region" description="Helical" evidence="6">
    <location>
        <begin position="563"/>
        <end position="582"/>
    </location>
</feature>
<evidence type="ECO:0000256" key="4">
    <source>
        <dbReference type="ARBA" id="ARBA00022989"/>
    </source>
</evidence>
<dbReference type="Pfam" id="PF04547">
    <property type="entry name" value="Anoctamin"/>
    <property type="match status" value="1"/>
</dbReference>
<dbReference type="GO" id="GO:0005254">
    <property type="term" value="F:chloride channel activity"/>
    <property type="evidence" value="ECO:0007669"/>
    <property type="project" value="TreeGrafter"/>
</dbReference>
<keyword evidence="9" id="KW-1185">Reference proteome</keyword>
<evidence type="ECO:0000313" key="8">
    <source>
        <dbReference type="EMBL" id="KAF6028720.1"/>
    </source>
</evidence>
<comment type="caution">
    <text evidence="8">The sequence shown here is derived from an EMBL/GenBank/DDBJ whole genome shotgun (WGS) entry which is preliminary data.</text>
</comment>